<feature type="region of interest" description="Disordered" evidence="9">
    <location>
        <begin position="1"/>
        <end position="25"/>
    </location>
</feature>
<dbReference type="InterPro" id="IPR043989">
    <property type="entry name" value="CCZ1/INTU/HSP4_longin_3"/>
</dbReference>
<dbReference type="GO" id="GO:0001736">
    <property type="term" value="P:establishment of planar polarity"/>
    <property type="evidence" value="ECO:0007669"/>
    <property type="project" value="InterPro"/>
</dbReference>
<accession>A0AAJ7TF22</accession>
<keyword evidence="7" id="KW-0970">Cilium biogenesis/degradation</keyword>
<evidence type="ECO:0000256" key="6">
    <source>
        <dbReference type="ARBA" id="ARBA00022490"/>
    </source>
</evidence>
<dbReference type="InterPro" id="IPR001478">
    <property type="entry name" value="PDZ"/>
</dbReference>
<gene>
    <name evidence="12" type="primary">INTU</name>
</gene>
<dbReference type="PANTHER" id="PTHR21082">
    <property type="entry name" value="PROTEIN INTURNED"/>
    <property type="match status" value="1"/>
</dbReference>
<dbReference type="InterPro" id="IPR043987">
    <property type="entry name" value="CCZ1/INTU/HSP4_longin_1"/>
</dbReference>
<feature type="domain" description="PDZ" evidence="10">
    <location>
        <begin position="276"/>
        <end position="366"/>
    </location>
</feature>
<evidence type="ECO:0000256" key="7">
    <source>
        <dbReference type="ARBA" id="ARBA00022794"/>
    </source>
</evidence>
<evidence type="ECO:0000256" key="1">
    <source>
        <dbReference type="ARBA" id="ARBA00004120"/>
    </source>
</evidence>
<dbReference type="AlphaFoldDB" id="A0AAJ7TF22"/>
<evidence type="ECO:0000256" key="4">
    <source>
        <dbReference type="ARBA" id="ARBA00015639"/>
    </source>
</evidence>
<dbReference type="PANTHER" id="PTHR21082:SF4">
    <property type="entry name" value="PROTEIN INTURNED"/>
    <property type="match status" value="1"/>
</dbReference>
<feature type="region of interest" description="Disordered" evidence="9">
    <location>
        <begin position="65"/>
        <end position="126"/>
    </location>
</feature>
<dbReference type="Pfam" id="PF19031">
    <property type="entry name" value="Intu_longin_1"/>
    <property type="match status" value="1"/>
</dbReference>
<proteinExistence type="inferred from homology"/>
<dbReference type="GO" id="GO:0007399">
    <property type="term" value="P:nervous system development"/>
    <property type="evidence" value="ECO:0007669"/>
    <property type="project" value="TreeGrafter"/>
</dbReference>
<dbReference type="GO" id="GO:0005737">
    <property type="term" value="C:cytoplasm"/>
    <property type="evidence" value="ECO:0007669"/>
    <property type="project" value="TreeGrafter"/>
</dbReference>
<feature type="region of interest" description="Disordered" evidence="9">
    <location>
        <begin position="781"/>
        <end position="861"/>
    </location>
</feature>
<dbReference type="InterPro" id="IPR039151">
    <property type="entry name" value="INTU"/>
</dbReference>
<dbReference type="InterPro" id="IPR036034">
    <property type="entry name" value="PDZ_sf"/>
</dbReference>
<keyword evidence="5" id="KW-0217">Developmental protein</keyword>
<comment type="similarity">
    <text evidence="3">Belongs to the inturned family.</text>
</comment>
<evidence type="ECO:0000259" key="10">
    <source>
        <dbReference type="PROSITE" id="PS50106"/>
    </source>
</evidence>
<dbReference type="SUPFAM" id="SSF50156">
    <property type="entry name" value="PDZ domain-like"/>
    <property type="match status" value="1"/>
</dbReference>
<evidence type="ECO:0000256" key="9">
    <source>
        <dbReference type="SAM" id="MobiDB-lite"/>
    </source>
</evidence>
<organism evidence="11 12">
    <name type="scientific">Petromyzon marinus</name>
    <name type="common">Sea lamprey</name>
    <dbReference type="NCBI Taxonomy" id="7757"/>
    <lineage>
        <taxon>Eukaryota</taxon>
        <taxon>Metazoa</taxon>
        <taxon>Chordata</taxon>
        <taxon>Craniata</taxon>
        <taxon>Vertebrata</taxon>
        <taxon>Cyclostomata</taxon>
        <taxon>Hyperoartia</taxon>
        <taxon>Petromyzontiformes</taxon>
        <taxon>Petromyzontidae</taxon>
        <taxon>Petromyzon</taxon>
    </lineage>
</organism>
<keyword evidence="11" id="KW-1185">Reference proteome</keyword>
<keyword evidence="6" id="KW-0963">Cytoplasm</keyword>
<feature type="compositionally biased region" description="Basic and acidic residues" evidence="9">
    <location>
        <begin position="80"/>
        <end position="90"/>
    </location>
</feature>
<feature type="compositionally biased region" description="Basic and acidic residues" evidence="9">
    <location>
        <begin position="199"/>
        <end position="215"/>
    </location>
</feature>
<dbReference type="Gene3D" id="2.30.42.10">
    <property type="match status" value="1"/>
</dbReference>
<feature type="compositionally biased region" description="Basic and acidic residues" evidence="9">
    <location>
        <begin position="287"/>
        <end position="303"/>
    </location>
</feature>
<dbReference type="GO" id="GO:0005929">
    <property type="term" value="C:cilium"/>
    <property type="evidence" value="ECO:0007669"/>
    <property type="project" value="TreeGrafter"/>
</dbReference>
<evidence type="ECO:0000256" key="3">
    <source>
        <dbReference type="ARBA" id="ARBA00010034"/>
    </source>
</evidence>
<dbReference type="CTD" id="27152"/>
<sequence>MGARYRVSRDGNGGTKGWQQHGGVARGAGCSVSAAAINAASSALQGRHGRSGCAGFEREVWREVEETGEVGGGEAMAGRVESRGDEEEKKKRLQLQQRQEEGGDGGSSWDGSDSGSWFSESDELEPEWLDEVQPNGELFYLELSEGEETAALAQEEEEAGSATPSSGGAPGQDAARRKDGGGPKLRKLADILRRRKTTRRELPADRANGDRKGHSGDTVFTKGPGDGGDGGDDAPPPLAVARLRFRDVTVYVNPLRRPTGERDIRLGEEAPLLGSLLGIVHRASGRQGRDARSGRKSRSEDSVAPIADEKISVHGLVHGGAAMESGKIYIGDSLVAVNDVDVTTENIERVLSCIPGPMKVRLTMEVEGGSSASHGRAEGDEESSAVSSHSGLVRLLSGEDTADLHARLSSHPHSAMYLSLRLDSESACEEEDIIYSFPQRGPAARLRAVRGIFLTLSDMLPRVTGDSVRSSSMVIEGRLVHVAYWREGDGLLLLGLPADRVPLARLRNLISDLARLLSLLHGSLHKAFNQRTEGPGHLDQLFSLLFQHCLEPESLCTYSGPGAPAASSPVGLHPHCSGAEFLDNLPAAPWLPLPQDIKVDIDTTLSELESADFQELSEDYYSMRRLYTILGSCLFYKGCLVANHLPREELTAVTLYCRLHGLLLLARSPRAGQLVVWRELFPRKPRTAVATGYSPPEGARHFLLIVGLGPCLLSMVLEAGGCSARAVGSPGPDPGYVEEARATLLALDSLSVPARIREHLERPPLPELSCADCFLGHSTGGGSTVFSPGHRRTQSSPGFRGPRRLSPSPARGRQDGADSPAPGATAQRSAEGGVPGMPGRRESQGSGVSAGSGGSSGVTSAFKITKKRSSPFLLGGGWRESADADTQEMSSVCRLTSGAENTLFHYVSLEVAEGVYIAPAHSDVERLGGTLHAQLLASFHRCCLSIRALFQQGSPLARTDRPDVLQGSLPSDLRGERSPLGRVREHGVLFNCSAPFWNDPKKPAPTLTYWVLGRQCLEPPAREFYVCFHDSVSESAVELAFKLAFGVAI</sequence>
<dbReference type="Pfam" id="PF19033">
    <property type="entry name" value="Intu_longin_3"/>
    <property type="match status" value="1"/>
</dbReference>
<dbReference type="GO" id="GO:0016192">
    <property type="term" value="P:vesicle-mediated transport"/>
    <property type="evidence" value="ECO:0007669"/>
    <property type="project" value="InterPro"/>
</dbReference>
<evidence type="ECO:0000313" key="11">
    <source>
        <dbReference type="Proteomes" id="UP001318040"/>
    </source>
</evidence>
<evidence type="ECO:0000313" key="12">
    <source>
        <dbReference type="RefSeq" id="XP_032816761.1"/>
    </source>
</evidence>
<feature type="region of interest" description="Disordered" evidence="9">
    <location>
        <begin position="151"/>
        <end position="238"/>
    </location>
</feature>
<feature type="region of interest" description="Disordered" evidence="9">
    <location>
        <begin position="368"/>
        <end position="389"/>
    </location>
</feature>
<reference evidence="12" key="1">
    <citation type="submission" date="2025-08" db="UniProtKB">
        <authorList>
            <consortium name="RefSeq"/>
        </authorList>
    </citation>
    <scope>IDENTIFICATION</scope>
    <source>
        <tissue evidence="12">Sperm</tissue>
    </source>
</reference>
<name>A0AAJ7TF22_PETMA</name>
<dbReference type="Proteomes" id="UP001318040">
    <property type="component" value="Chromosome 26"/>
</dbReference>
<dbReference type="KEGG" id="pmrn:116946044"/>
<dbReference type="GO" id="GO:0009986">
    <property type="term" value="C:cell surface"/>
    <property type="evidence" value="ECO:0007669"/>
    <property type="project" value="UniProtKB-SubCell"/>
</dbReference>
<comment type="subcellular location">
    <subcellularLocation>
        <location evidence="2">Cell surface</location>
    </subcellularLocation>
    <subcellularLocation>
        <location evidence="1">Cytoplasm</location>
        <location evidence="1">Cytoskeleton</location>
        <location evidence="1">Cilium basal body</location>
    </subcellularLocation>
</comment>
<dbReference type="InterPro" id="IPR043988">
    <property type="entry name" value="CCZ1/INTU_longin_2"/>
</dbReference>
<evidence type="ECO:0000256" key="8">
    <source>
        <dbReference type="ARBA" id="ARBA00032633"/>
    </source>
</evidence>
<dbReference type="Pfam" id="PF19032">
    <property type="entry name" value="Intu_longin_2"/>
    <property type="match status" value="1"/>
</dbReference>
<protein>
    <recommendedName>
        <fullName evidence="4">Protein inturned</fullName>
    </recommendedName>
    <alternativeName>
        <fullName evidence="8">Inturned planar cell polarity effector homolog</fullName>
    </alternativeName>
</protein>
<dbReference type="PROSITE" id="PS50106">
    <property type="entry name" value="PDZ"/>
    <property type="match status" value="1"/>
</dbReference>
<feature type="region of interest" description="Disordered" evidence="9">
    <location>
        <begin position="283"/>
        <end position="303"/>
    </location>
</feature>
<dbReference type="GO" id="GO:0060271">
    <property type="term" value="P:cilium assembly"/>
    <property type="evidence" value="ECO:0007669"/>
    <property type="project" value="InterPro"/>
</dbReference>
<feature type="compositionally biased region" description="Basic and acidic residues" evidence="9">
    <location>
        <begin position="174"/>
        <end position="192"/>
    </location>
</feature>
<feature type="compositionally biased region" description="Low complexity" evidence="9">
    <location>
        <begin position="107"/>
        <end position="119"/>
    </location>
</feature>
<evidence type="ECO:0000256" key="2">
    <source>
        <dbReference type="ARBA" id="ARBA00004241"/>
    </source>
</evidence>
<dbReference type="RefSeq" id="XP_032816761.1">
    <property type="nucleotide sequence ID" value="XM_032960870.1"/>
</dbReference>
<evidence type="ECO:0000256" key="5">
    <source>
        <dbReference type="ARBA" id="ARBA00022473"/>
    </source>
</evidence>
<dbReference type="GeneID" id="116946044"/>